<feature type="compositionally biased region" description="Low complexity" evidence="2">
    <location>
        <begin position="49"/>
        <end position="64"/>
    </location>
</feature>
<dbReference type="Gene3D" id="3.40.50.150">
    <property type="entry name" value="Vaccinia Virus protein VP39"/>
    <property type="match status" value="1"/>
</dbReference>
<comment type="caution">
    <text evidence="3">The sequence shown here is derived from an EMBL/GenBank/DDBJ whole genome shotgun (WGS) entry which is preliminary data.</text>
</comment>
<reference evidence="3 4" key="1">
    <citation type="journal article" date="2024" name="Commun. Biol.">
        <title>Comparative genomic analysis of thermophilic fungi reveals convergent evolutionary adaptations and gene losses.</title>
        <authorList>
            <person name="Steindorff A.S."/>
            <person name="Aguilar-Pontes M.V."/>
            <person name="Robinson A.J."/>
            <person name="Andreopoulos B."/>
            <person name="LaButti K."/>
            <person name="Kuo A."/>
            <person name="Mondo S."/>
            <person name="Riley R."/>
            <person name="Otillar R."/>
            <person name="Haridas S."/>
            <person name="Lipzen A."/>
            <person name="Grimwood J."/>
            <person name="Schmutz J."/>
            <person name="Clum A."/>
            <person name="Reid I.D."/>
            <person name="Moisan M.C."/>
            <person name="Butler G."/>
            <person name="Nguyen T.T.M."/>
            <person name="Dewar K."/>
            <person name="Conant G."/>
            <person name="Drula E."/>
            <person name="Henrissat B."/>
            <person name="Hansel C."/>
            <person name="Singer S."/>
            <person name="Hutchinson M.I."/>
            <person name="de Vries R.P."/>
            <person name="Natvig D.O."/>
            <person name="Powell A.J."/>
            <person name="Tsang A."/>
            <person name="Grigoriev I.V."/>
        </authorList>
    </citation>
    <scope>NUCLEOTIDE SEQUENCE [LARGE SCALE GENOMIC DNA]</scope>
    <source>
        <strain evidence="3 4">ATCC 24622</strain>
    </source>
</reference>
<evidence type="ECO:0000256" key="1">
    <source>
        <dbReference type="ARBA" id="ARBA00038158"/>
    </source>
</evidence>
<accession>A0ABR3WDZ7</accession>
<dbReference type="PANTHER" id="PTHR43591">
    <property type="entry name" value="METHYLTRANSFERASE"/>
    <property type="match status" value="1"/>
</dbReference>
<dbReference type="SUPFAM" id="SSF53335">
    <property type="entry name" value="S-adenosyl-L-methionine-dependent methyltransferases"/>
    <property type="match status" value="1"/>
</dbReference>
<proteinExistence type="inferred from homology"/>
<keyword evidence="4" id="KW-1185">Reference proteome</keyword>
<name>A0ABR3WDZ7_9PEZI</name>
<protein>
    <submittedName>
        <fullName evidence="3">Uncharacterized protein</fullName>
    </submittedName>
</protein>
<dbReference type="InterPro" id="IPR029063">
    <property type="entry name" value="SAM-dependent_MTases_sf"/>
</dbReference>
<evidence type="ECO:0000313" key="4">
    <source>
        <dbReference type="Proteomes" id="UP001586593"/>
    </source>
</evidence>
<organism evidence="3 4">
    <name type="scientific">Phialemonium thermophilum</name>
    <dbReference type="NCBI Taxonomy" id="223376"/>
    <lineage>
        <taxon>Eukaryota</taxon>
        <taxon>Fungi</taxon>
        <taxon>Dikarya</taxon>
        <taxon>Ascomycota</taxon>
        <taxon>Pezizomycotina</taxon>
        <taxon>Sordariomycetes</taxon>
        <taxon>Sordariomycetidae</taxon>
        <taxon>Cephalothecales</taxon>
        <taxon>Cephalothecaceae</taxon>
        <taxon>Phialemonium</taxon>
    </lineage>
</organism>
<dbReference type="Pfam" id="PF13489">
    <property type="entry name" value="Methyltransf_23"/>
    <property type="match status" value="1"/>
</dbReference>
<feature type="region of interest" description="Disordered" evidence="2">
    <location>
        <begin position="1"/>
        <end position="70"/>
    </location>
</feature>
<dbReference type="EMBL" id="JAZHXJ010000482">
    <property type="protein sequence ID" value="KAL1859686.1"/>
    <property type="molecule type" value="Genomic_DNA"/>
</dbReference>
<evidence type="ECO:0000256" key="2">
    <source>
        <dbReference type="SAM" id="MobiDB-lite"/>
    </source>
</evidence>
<dbReference type="PANTHER" id="PTHR43591:SF10">
    <property type="entry name" value="ABC TRANSMEMBRANE TYPE-1 DOMAIN-CONTAINING PROTEIN-RELATED"/>
    <property type="match status" value="1"/>
</dbReference>
<comment type="similarity">
    <text evidence="1">Belongs to the methyltransferase superfamily. LaeA methyltransferase family.</text>
</comment>
<gene>
    <name evidence="3" type="ORF">VTK73DRAFT_7504</name>
</gene>
<sequence length="403" mass="44424">MTTSPDDDGTPAAARPQAVPEAGAEEASSPKEQQQQQQQQPATPDTKQAEPASAAQASPEQTAPGSNLLPGEHWVTAAQDLPQDDNDSAFEDWSSSTASVASSIFEYRNILGRTFHSEVGKAQYWGANDEAQNETLDINHHVIKLVLGGKDYTAPLKDDVQKVLDVGTGTGIWAIDFGDEHPSAEVIGTDISPIQPTWVPPNVKFEIEDCNQDWTFAPNSFDYVHIRWLTGSIIDWTELFRRAYRSLKPGGILESHEASPKVASDDGTLAPESAMGQWAEIWFEAGRKMGQSFSIIEDDTQRKAMEDAGFEDIHVQRIKVPIGSWPQDPKQKEIGRFVQLFLEQDLEGHLTFVAGAVLGWSPEQIAVYAATLRRQWRSGKTHAYYYQQVVWGRKPAPPSVAAA</sequence>
<dbReference type="Proteomes" id="UP001586593">
    <property type="component" value="Unassembled WGS sequence"/>
</dbReference>
<evidence type="ECO:0000313" key="3">
    <source>
        <dbReference type="EMBL" id="KAL1859686.1"/>
    </source>
</evidence>
<dbReference type="CDD" id="cd02440">
    <property type="entry name" value="AdoMet_MTases"/>
    <property type="match status" value="1"/>
</dbReference>